<evidence type="ECO:0000256" key="1">
    <source>
        <dbReference type="ARBA" id="ARBA00022737"/>
    </source>
</evidence>
<keyword evidence="1" id="KW-0677">Repeat</keyword>
<dbReference type="AlphaFoldDB" id="A0A813JWL5"/>
<dbReference type="InterPro" id="IPR011990">
    <property type="entry name" value="TPR-like_helical_dom_sf"/>
</dbReference>
<evidence type="ECO:0000256" key="2">
    <source>
        <dbReference type="PROSITE-ProRule" id="PRU00708"/>
    </source>
</evidence>
<feature type="non-terminal residue" evidence="3">
    <location>
        <position position="1"/>
    </location>
</feature>
<dbReference type="NCBIfam" id="TIGR00756">
    <property type="entry name" value="PPR"/>
    <property type="match status" value="2"/>
</dbReference>
<feature type="repeat" description="PPR" evidence="2">
    <location>
        <begin position="104"/>
        <end position="138"/>
    </location>
</feature>
<dbReference type="InterPro" id="IPR002885">
    <property type="entry name" value="PPR_rpt"/>
</dbReference>
<feature type="repeat" description="PPR" evidence="2">
    <location>
        <begin position="139"/>
        <end position="173"/>
    </location>
</feature>
<dbReference type="PANTHER" id="PTHR47447:SF17">
    <property type="entry name" value="OS12G0638900 PROTEIN"/>
    <property type="match status" value="1"/>
</dbReference>
<proteinExistence type="predicted"/>
<organism evidence="3 4">
    <name type="scientific">Polarella glacialis</name>
    <name type="common">Dinoflagellate</name>
    <dbReference type="NCBI Taxonomy" id="89957"/>
    <lineage>
        <taxon>Eukaryota</taxon>
        <taxon>Sar</taxon>
        <taxon>Alveolata</taxon>
        <taxon>Dinophyceae</taxon>
        <taxon>Suessiales</taxon>
        <taxon>Suessiaceae</taxon>
        <taxon>Polarella</taxon>
    </lineage>
</organism>
<name>A0A813JWL5_POLGL</name>
<evidence type="ECO:0000313" key="4">
    <source>
        <dbReference type="Proteomes" id="UP000626109"/>
    </source>
</evidence>
<feature type="non-terminal residue" evidence="3">
    <location>
        <position position="218"/>
    </location>
</feature>
<evidence type="ECO:0008006" key="5">
    <source>
        <dbReference type="Google" id="ProtNLM"/>
    </source>
</evidence>
<reference evidence="3" key="1">
    <citation type="submission" date="2021-02" db="EMBL/GenBank/DDBJ databases">
        <authorList>
            <person name="Dougan E. K."/>
            <person name="Rhodes N."/>
            <person name="Thang M."/>
            <person name="Chan C."/>
        </authorList>
    </citation>
    <scope>NUCLEOTIDE SEQUENCE</scope>
</reference>
<protein>
    <recommendedName>
        <fullName evidence="5">Pentatricopeptide repeat-containing protein</fullName>
    </recommendedName>
</protein>
<accession>A0A813JWL5</accession>
<dbReference type="EMBL" id="CAJNNW010027319">
    <property type="protein sequence ID" value="CAE8690767.1"/>
    <property type="molecule type" value="Genomic_DNA"/>
</dbReference>
<dbReference type="PROSITE" id="PS51375">
    <property type="entry name" value="PPR"/>
    <property type="match status" value="2"/>
</dbReference>
<dbReference type="Proteomes" id="UP000626109">
    <property type="component" value="Unassembled WGS sequence"/>
</dbReference>
<sequence length="218" mass="23856">GFAHCSRWAEAFSWLQTAKQRGIQVGAVLCSATLRSCESNWREALALLEDAQHEHRVRIRRGAPTRAAEVQAGVNYLHEMSGGAELRLQRQMPGLRPPAEKRPGPIAYNAMITAFERCCQWEKAAQMFGELRGYGLAPDVVSYNAAINAYTHGGHWEQVLVLLDDLRLDGLEATPATLSSALGAFAAAGAWELGLLLWSEFQHRGLALNVVAHGALIN</sequence>
<comment type="caution">
    <text evidence="3">The sequence shown here is derived from an EMBL/GenBank/DDBJ whole genome shotgun (WGS) entry which is preliminary data.</text>
</comment>
<gene>
    <name evidence="3" type="ORF">PGLA2088_LOCUS27101</name>
</gene>
<dbReference type="PANTHER" id="PTHR47447">
    <property type="entry name" value="OS03G0856100 PROTEIN"/>
    <property type="match status" value="1"/>
</dbReference>
<dbReference type="Gene3D" id="1.25.40.10">
    <property type="entry name" value="Tetratricopeptide repeat domain"/>
    <property type="match status" value="1"/>
</dbReference>
<evidence type="ECO:0000313" key="3">
    <source>
        <dbReference type="EMBL" id="CAE8690767.1"/>
    </source>
</evidence>
<dbReference type="Pfam" id="PF13041">
    <property type="entry name" value="PPR_2"/>
    <property type="match status" value="1"/>
</dbReference>